<dbReference type="KEGG" id="nti:DNFV4_02012"/>
<dbReference type="Proteomes" id="UP001179121">
    <property type="component" value="Chromosome"/>
</dbReference>
<keyword evidence="2" id="KW-1185">Reference proteome</keyword>
<proteinExistence type="predicted"/>
<evidence type="ECO:0000313" key="2">
    <source>
        <dbReference type="Proteomes" id="UP001179121"/>
    </source>
</evidence>
<reference evidence="1" key="1">
    <citation type="submission" date="2022-10" db="EMBL/GenBank/DDBJ databases">
        <authorList>
            <person name="Koch H."/>
        </authorList>
    </citation>
    <scope>NUCLEOTIDE SEQUENCE</scope>
    <source>
        <strain evidence="1">DNF</strain>
    </source>
</reference>
<protein>
    <submittedName>
        <fullName evidence="1">Uncharacterized protein</fullName>
    </submittedName>
</protein>
<dbReference type="RefSeq" id="WP_213043631.1">
    <property type="nucleotide sequence ID" value="NZ_OX365700.1"/>
</dbReference>
<accession>A0AA86T763</accession>
<dbReference type="AlphaFoldDB" id="A0AA86T763"/>
<dbReference type="EMBL" id="OX365700">
    <property type="protein sequence ID" value="CAI4031593.1"/>
    <property type="molecule type" value="Genomic_DNA"/>
</dbReference>
<sequence>MLTGEVRSLDILDDGQLQRLDYDGLLRFHRGDATWGAAVAFRALQRAGRHFSHPTLWERRELTVTSAHPGPGVRDAVEYVTGCVSRGRYYLTQPEQAGQCHNGMQFAWWISKRLKTVSVQLREGFVPEDFFILVDRIDTSMERASDRGQFEHMKAQLTDQVWREPLDTLFRVTDTMQPTGATVLACTN</sequence>
<organism evidence="1 2">
    <name type="scientific">Nitrospira tepida</name>
    <dbReference type="NCBI Taxonomy" id="2973512"/>
    <lineage>
        <taxon>Bacteria</taxon>
        <taxon>Pseudomonadati</taxon>
        <taxon>Nitrospirota</taxon>
        <taxon>Nitrospiria</taxon>
        <taxon>Nitrospirales</taxon>
        <taxon>Nitrospiraceae</taxon>
        <taxon>Nitrospira</taxon>
    </lineage>
</organism>
<evidence type="ECO:0000313" key="1">
    <source>
        <dbReference type="EMBL" id="CAI4031593.1"/>
    </source>
</evidence>
<gene>
    <name evidence="1" type="ORF">DNFV4_02012</name>
</gene>
<name>A0AA86T763_9BACT</name>